<feature type="region of interest" description="Disordered" evidence="1">
    <location>
        <begin position="1"/>
        <end position="33"/>
    </location>
</feature>
<proteinExistence type="predicted"/>
<evidence type="ECO:0000256" key="1">
    <source>
        <dbReference type="SAM" id="MobiDB-lite"/>
    </source>
</evidence>
<gene>
    <name evidence="2" type="ORF">PG991_009349</name>
</gene>
<dbReference type="EMBL" id="JAQQWI010000013">
    <property type="protein sequence ID" value="KAK8013756.1"/>
    <property type="molecule type" value="Genomic_DNA"/>
</dbReference>
<accession>A0ABR1RKF7</accession>
<feature type="region of interest" description="Disordered" evidence="1">
    <location>
        <begin position="55"/>
        <end position="112"/>
    </location>
</feature>
<sequence length="112" mass="12583">MRPGPASGGHYDAPRGAYQLDQPRQSRKTHQGLWYEEQPAAASITASNWKAGRMDTYHPVGGPRWRAVSRNGTWDQGTMNKDPSIQGTDDQERIHDPRSGKQSVKERLGIER</sequence>
<comment type="caution">
    <text evidence="2">The sequence shown here is derived from an EMBL/GenBank/DDBJ whole genome shotgun (WGS) entry which is preliminary data.</text>
</comment>
<name>A0ABR1RKF7_9PEZI</name>
<evidence type="ECO:0000313" key="3">
    <source>
        <dbReference type="Proteomes" id="UP001396898"/>
    </source>
</evidence>
<keyword evidence="3" id="KW-1185">Reference proteome</keyword>
<feature type="compositionally biased region" description="Polar residues" evidence="1">
    <location>
        <begin position="70"/>
        <end position="88"/>
    </location>
</feature>
<dbReference type="Proteomes" id="UP001396898">
    <property type="component" value="Unassembled WGS sequence"/>
</dbReference>
<feature type="compositionally biased region" description="Basic and acidic residues" evidence="1">
    <location>
        <begin position="90"/>
        <end position="112"/>
    </location>
</feature>
<organism evidence="2 3">
    <name type="scientific">Apiospora marii</name>
    <dbReference type="NCBI Taxonomy" id="335849"/>
    <lineage>
        <taxon>Eukaryota</taxon>
        <taxon>Fungi</taxon>
        <taxon>Dikarya</taxon>
        <taxon>Ascomycota</taxon>
        <taxon>Pezizomycotina</taxon>
        <taxon>Sordariomycetes</taxon>
        <taxon>Xylariomycetidae</taxon>
        <taxon>Amphisphaeriales</taxon>
        <taxon>Apiosporaceae</taxon>
        <taxon>Apiospora</taxon>
    </lineage>
</organism>
<evidence type="ECO:0000313" key="2">
    <source>
        <dbReference type="EMBL" id="KAK8013756.1"/>
    </source>
</evidence>
<protein>
    <submittedName>
        <fullName evidence="2">Uncharacterized protein</fullName>
    </submittedName>
</protein>
<reference evidence="2 3" key="1">
    <citation type="submission" date="2023-01" db="EMBL/GenBank/DDBJ databases">
        <title>Analysis of 21 Apiospora genomes using comparative genomics revels a genus with tremendous synthesis potential of carbohydrate active enzymes and secondary metabolites.</title>
        <authorList>
            <person name="Sorensen T."/>
        </authorList>
    </citation>
    <scope>NUCLEOTIDE SEQUENCE [LARGE SCALE GENOMIC DNA]</scope>
    <source>
        <strain evidence="2 3">CBS 20057</strain>
    </source>
</reference>